<sequence length="715" mass="80173">MAEIQLLPTRVPNLDAVLGGGMPLYSLNIIAGPPGTGKTVLVQQLLFNHARHNPACKVIYCVTLSEPLIKVVRYMQQFTFFDADLFGDQVLYHDLGRHVREQSLPDVADYIMRLVEEHQPDIIAVDSLKAIRDLSNDAGAFRRFCYDLSVRLASARCTSFFASEYEGSELTSGAEFAVADGILYLGFSLQEGEPRRFLQLRKVRGLPSEMVPYPFAITHEGLRVYSSGLLLRQQQLDPSDPQNEGQLYAATGISGLDALLRGGMPQGYCVILAGVSGSGKTTLALQTLVYGARQGEKGLLFSFEQTPERLRRTALGFGWDFAAFEQRGLLRIVFIPQDVVNVEEHLEMMVREFEAFEPQRFVLDSFSVYLHKIEHQAIQREKTYQLATLARQTGALGLLVSDAPTSEPYRLSRYGVEETVADGTIALTAEMEGLQRRRYLEVYKMRAIDHVTGRHRMEITSQGIEVFYVNTADTTQVLIPEPLIFSPLQEIIEGDLPYGSAWLVQGEPGAGKSTLTYQFTMDGLRRKEGVLYIATDTPAKQVHQALQGFGFLPDPYMESGQFVILETSGTQRSDLDPSDAESFLFAMLRQVESMPKPLRLVFDSLTPLALGYTPKAFVALVHRKTRMLRRPDVAIFSTLLRETLERSDLYSLLNAFDVVIDLYTPDWGEVRFNGNVGYRALRVRKARGVSTSNYTFPYTISPARGMVIHKEFSKQ</sequence>
<dbReference type="PANTHER" id="PTHR42926:SF1">
    <property type="entry name" value="CIRCADIAN CLOCK OSCILLATOR PROTEIN KAIC 1"/>
    <property type="match status" value="1"/>
</dbReference>
<dbReference type="HOGENOM" id="CLU_023669_4_2_7"/>
<dbReference type="Proteomes" id="UP000019141">
    <property type="component" value="Unassembled WGS sequence"/>
</dbReference>
<evidence type="ECO:0000313" key="2">
    <source>
        <dbReference type="EMBL" id="ETW98321.1"/>
    </source>
</evidence>
<dbReference type="EMBL" id="AZHW01000565">
    <property type="protein sequence ID" value="ETW98321.1"/>
    <property type="molecule type" value="Genomic_DNA"/>
</dbReference>
<protein>
    <submittedName>
        <fullName evidence="2">Recombinase RecA</fullName>
    </submittedName>
</protein>
<dbReference type="SUPFAM" id="SSF52540">
    <property type="entry name" value="P-loop containing nucleoside triphosphate hydrolases"/>
    <property type="match status" value="3"/>
</dbReference>
<dbReference type="InterPro" id="IPR010624">
    <property type="entry name" value="KaiC_dom"/>
</dbReference>
<dbReference type="SMART" id="SM00382">
    <property type="entry name" value="AAA"/>
    <property type="match status" value="3"/>
</dbReference>
<dbReference type="InterPro" id="IPR051347">
    <property type="entry name" value="Circadian_clock_KaiC-rel"/>
</dbReference>
<dbReference type="PROSITE" id="PS51146">
    <property type="entry name" value="KAIC"/>
    <property type="match status" value="2"/>
</dbReference>
<keyword evidence="3" id="KW-1185">Reference proteome</keyword>
<gene>
    <name evidence="2" type="ORF">ETSY1_19305</name>
</gene>
<evidence type="ECO:0000313" key="3">
    <source>
        <dbReference type="Proteomes" id="UP000019141"/>
    </source>
</evidence>
<proteinExistence type="predicted"/>
<dbReference type="Pfam" id="PF06745">
    <property type="entry name" value="ATPase"/>
    <property type="match status" value="3"/>
</dbReference>
<dbReference type="InterPro" id="IPR014774">
    <property type="entry name" value="KaiC-like_dom"/>
</dbReference>
<dbReference type="Gene3D" id="3.40.50.300">
    <property type="entry name" value="P-loop containing nucleotide triphosphate hydrolases"/>
    <property type="match status" value="3"/>
</dbReference>
<accession>W4LLW4</accession>
<organism evidence="2 3">
    <name type="scientific">Entotheonella factor</name>
    <dbReference type="NCBI Taxonomy" id="1429438"/>
    <lineage>
        <taxon>Bacteria</taxon>
        <taxon>Pseudomonadati</taxon>
        <taxon>Nitrospinota/Tectimicrobiota group</taxon>
        <taxon>Candidatus Tectimicrobiota</taxon>
        <taxon>Candidatus Entotheonellia</taxon>
        <taxon>Candidatus Entotheonellales</taxon>
        <taxon>Candidatus Entotheonellaceae</taxon>
        <taxon>Candidatus Entotheonella</taxon>
    </lineage>
</organism>
<evidence type="ECO:0000259" key="1">
    <source>
        <dbReference type="PROSITE" id="PS51146"/>
    </source>
</evidence>
<dbReference type="GO" id="GO:0005524">
    <property type="term" value="F:ATP binding"/>
    <property type="evidence" value="ECO:0007669"/>
    <property type="project" value="InterPro"/>
</dbReference>
<dbReference type="InterPro" id="IPR003593">
    <property type="entry name" value="AAA+_ATPase"/>
</dbReference>
<comment type="caution">
    <text evidence="2">The sequence shown here is derived from an EMBL/GenBank/DDBJ whole genome shotgun (WGS) entry which is preliminary data.</text>
</comment>
<dbReference type="InterPro" id="IPR027417">
    <property type="entry name" value="P-loop_NTPase"/>
</dbReference>
<reference evidence="2 3" key="1">
    <citation type="journal article" date="2014" name="Nature">
        <title>An environmental bacterial taxon with a large and distinct metabolic repertoire.</title>
        <authorList>
            <person name="Wilson M.C."/>
            <person name="Mori T."/>
            <person name="Ruckert C."/>
            <person name="Uria A.R."/>
            <person name="Helf M.J."/>
            <person name="Takada K."/>
            <person name="Gernert C."/>
            <person name="Steffens U.A."/>
            <person name="Heycke N."/>
            <person name="Schmitt S."/>
            <person name="Rinke C."/>
            <person name="Helfrich E.J."/>
            <person name="Brachmann A.O."/>
            <person name="Gurgui C."/>
            <person name="Wakimoto T."/>
            <person name="Kracht M."/>
            <person name="Crusemann M."/>
            <person name="Hentschel U."/>
            <person name="Abe I."/>
            <person name="Matsunaga S."/>
            <person name="Kalinowski J."/>
            <person name="Takeyama H."/>
            <person name="Piel J."/>
        </authorList>
    </citation>
    <scope>NUCLEOTIDE SEQUENCE [LARGE SCALE GENOMIC DNA]</scope>
    <source>
        <strain evidence="3">TSY1</strain>
    </source>
</reference>
<feature type="domain" description="KaiC" evidence="1">
    <location>
        <begin position="5"/>
        <end position="238"/>
    </location>
</feature>
<dbReference type="PANTHER" id="PTHR42926">
    <property type="match status" value="1"/>
</dbReference>
<dbReference type="AlphaFoldDB" id="W4LLW4"/>
<feature type="domain" description="KaiC" evidence="1">
    <location>
        <begin position="247"/>
        <end position="480"/>
    </location>
</feature>
<name>W4LLW4_ENTF1</name>